<name>A0A940SK19_9BACI</name>
<keyword evidence="3" id="KW-1185">Reference proteome</keyword>
<proteinExistence type="predicted"/>
<evidence type="ECO:0000313" key="2">
    <source>
        <dbReference type="EMBL" id="MBP0725524.1"/>
    </source>
</evidence>
<evidence type="ECO:0000259" key="1">
    <source>
        <dbReference type="Pfam" id="PF14301"/>
    </source>
</evidence>
<reference evidence="2" key="1">
    <citation type="submission" date="2021-04" db="EMBL/GenBank/DDBJ databases">
        <title>Genome seq and assembly of Bacillus sp.</title>
        <authorList>
            <person name="Chhetri G."/>
        </authorList>
    </citation>
    <scope>NUCLEOTIDE SEQUENCE</scope>
    <source>
        <strain evidence="2">RG28</strain>
    </source>
</reference>
<feature type="domain" description="DUF4376" evidence="1">
    <location>
        <begin position="92"/>
        <end position="198"/>
    </location>
</feature>
<dbReference type="Pfam" id="PF14301">
    <property type="entry name" value="DUF4376"/>
    <property type="match status" value="1"/>
</dbReference>
<dbReference type="AlphaFoldDB" id="A0A940SK19"/>
<organism evidence="2 3">
    <name type="scientific">Gottfriedia endophytica</name>
    <dbReference type="NCBI Taxonomy" id="2820819"/>
    <lineage>
        <taxon>Bacteria</taxon>
        <taxon>Bacillati</taxon>
        <taxon>Bacillota</taxon>
        <taxon>Bacilli</taxon>
        <taxon>Bacillales</taxon>
        <taxon>Bacillaceae</taxon>
        <taxon>Gottfriedia</taxon>
    </lineage>
</organism>
<gene>
    <name evidence="2" type="ORF">J5Y03_10025</name>
</gene>
<dbReference type="RefSeq" id="WP_209405157.1">
    <property type="nucleotide sequence ID" value="NZ_JAGIYQ010000005.1"/>
</dbReference>
<dbReference type="Proteomes" id="UP000682134">
    <property type="component" value="Unassembled WGS sequence"/>
</dbReference>
<dbReference type="EMBL" id="JAGIYQ010000005">
    <property type="protein sequence ID" value="MBP0725524.1"/>
    <property type="molecule type" value="Genomic_DNA"/>
</dbReference>
<protein>
    <recommendedName>
        <fullName evidence="1">DUF4376 domain-containing protein</fullName>
    </recommendedName>
</protein>
<evidence type="ECO:0000313" key="3">
    <source>
        <dbReference type="Proteomes" id="UP000682134"/>
    </source>
</evidence>
<comment type="caution">
    <text evidence="2">The sequence shown here is derived from an EMBL/GenBank/DDBJ whole genome shotgun (WGS) entry which is preliminary data.</text>
</comment>
<sequence length="203" mass="24173">MQIGRRIFFDIATGNVILDKGEMQGSVIETTVEQDIEVFKVLSERNRETFDYIQFEYGEFSKEFAECTSYRVNPTTKEIEFNHDPSFNLEQYKTFKIEELKKKCQEDIYNGFVSKLNNHTYRTNNDDQLNFLGKYNQLMSDTSIKTVMWKTEDVGYIEHTRSDWLSIYNEALTAKEQKLFHYEQLRQQVNACKTKEQVETILW</sequence>
<dbReference type="InterPro" id="IPR025484">
    <property type="entry name" value="DUF4376"/>
</dbReference>
<accession>A0A940SK19</accession>